<dbReference type="Pfam" id="PF03237">
    <property type="entry name" value="Terminase_6N"/>
    <property type="match status" value="1"/>
</dbReference>
<keyword evidence="3" id="KW-1185">Reference proteome</keyword>
<dbReference type="RefSeq" id="WP_275473383.1">
    <property type="nucleotide sequence ID" value="NZ_CP162940.1"/>
</dbReference>
<name>A0ABV5AM18_9BACL</name>
<comment type="caution">
    <text evidence="2">The sequence shown here is derived from an EMBL/GenBank/DDBJ whole genome shotgun (WGS) entry which is preliminary data.</text>
</comment>
<protein>
    <submittedName>
        <fullName evidence="2">PBSX family phage terminase large subunit</fullName>
    </submittedName>
</protein>
<proteinExistence type="predicted"/>
<accession>A0ABV5AM18</accession>
<dbReference type="Gene3D" id="3.30.420.280">
    <property type="match status" value="1"/>
</dbReference>
<evidence type="ECO:0000259" key="1">
    <source>
        <dbReference type="Pfam" id="PF17288"/>
    </source>
</evidence>
<dbReference type="InterPro" id="IPR052380">
    <property type="entry name" value="Viral_DNA_packaging_terminase"/>
</dbReference>
<dbReference type="InterPro" id="IPR035413">
    <property type="entry name" value="Terminase_L_C"/>
</dbReference>
<gene>
    <name evidence="2" type="ORF">KKP3000_002689</name>
</gene>
<dbReference type="Proteomes" id="UP001579974">
    <property type="component" value="Unassembled WGS sequence"/>
</dbReference>
<evidence type="ECO:0000313" key="2">
    <source>
        <dbReference type="EMBL" id="MFB5193090.1"/>
    </source>
</evidence>
<dbReference type="PANTHER" id="PTHR39184:SF1">
    <property type="entry name" value="PBSX PHAGE TERMINASE LARGE SUBUNIT"/>
    <property type="match status" value="1"/>
</dbReference>
<dbReference type="Gene3D" id="3.40.50.300">
    <property type="entry name" value="P-loop containing nucleotide triphosphate hydrolases"/>
    <property type="match status" value="1"/>
</dbReference>
<dbReference type="InterPro" id="IPR027417">
    <property type="entry name" value="P-loop_NTPase"/>
</dbReference>
<dbReference type="InterPro" id="IPR006437">
    <property type="entry name" value="Phage_terminase_lsu"/>
</dbReference>
<evidence type="ECO:0000313" key="3">
    <source>
        <dbReference type="Proteomes" id="UP001579974"/>
    </source>
</evidence>
<sequence>MGYFVDGERFAFLFLKLFSLKQLGVIEAADARVNLLDGPVRSGKTMASIVWWINYVATSPHDKFLMTGKTKDTLYRNVLNDMFSMVGSKNYKYNKSEGVLHMFGKEIYCVGANDEKSEGRIRGMTVAGWYADEITLHPKSFVNQGLARMSIEGAKAMWTTNPDSPYHFIHQQYIEDGEKYSKGIVKRFPFQFDDNYALSDEYKESLKALYSGLWYKRMILGLWVLADGSVYDMWDEERHVITDEQLPSGSTRHVVGVDYGTNNPCVSLLIGLVSNKYYVLREYYYAGRENMKQKTDADYSRDFKEFVGETHIDTIYIDPSASSLIAQLHHDGINKITHANNDVLPGIQTVSKLLADGGLFVHESCKNVRREFTSYVWDENAQKRGEDKPKKENDHCMDALRYAIQTDAAYGGLKEYYERLRGKEKTTA</sequence>
<dbReference type="PANTHER" id="PTHR39184">
    <property type="match status" value="1"/>
</dbReference>
<feature type="domain" description="Phage terminase large subunit C-terminal" evidence="1">
    <location>
        <begin position="264"/>
        <end position="405"/>
    </location>
</feature>
<reference evidence="2 3" key="1">
    <citation type="journal article" date="2024" name="Int. J. Mol. Sci.">
        <title>Exploration of Alicyclobacillus spp. Genome in Search of Antibiotic Resistance.</title>
        <authorList>
            <person name="Bucka-Kolendo J."/>
            <person name="Kiousi D.E."/>
            <person name="Dekowska A."/>
            <person name="Mikolajczuk-Szczyrba A."/>
            <person name="Karadedos D.M."/>
            <person name="Michael P."/>
            <person name="Galanis A."/>
            <person name="Sokolowska B."/>
        </authorList>
    </citation>
    <scope>NUCLEOTIDE SEQUENCE [LARGE SCALE GENOMIC DNA]</scope>
    <source>
        <strain evidence="2 3">KKP 3000</strain>
    </source>
</reference>
<dbReference type="Pfam" id="PF17288">
    <property type="entry name" value="Terminase_3C"/>
    <property type="match status" value="1"/>
</dbReference>
<dbReference type="NCBIfam" id="TIGR01547">
    <property type="entry name" value="phage_term_2"/>
    <property type="match status" value="1"/>
</dbReference>
<dbReference type="EMBL" id="JBDXSU010000038">
    <property type="protein sequence ID" value="MFB5193090.1"/>
    <property type="molecule type" value="Genomic_DNA"/>
</dbReference>
<organism evidence="2 3">
    <name type="scientific">Alicyclobacillus fastidiosus</name>
    <dbReference type="NCBI Taxonomy" id="392011"/>
    <lineage>
        <taxon>Bacteria</taxon>
        <taxon>Bacillati</taxon>
        <taxon>Bacillota</taxon>
        <taxon>Bacilli</taxon>
        <taxon>Bacillales</taxon>
        <taxon>Alicyclobacillaceae</taxon>
        <taxon>Alicyclobacillus</taxon>
    </lineage>
</organism>